<keyword evidence="3" id="KW-1185">Reference proteome</keyword>
<dbReference type="OrthoDB" id="1436160at2"/>
<dbReference type="AlphaFoldDB" id="A0A368P489"/>
<name>A0A368P489_9FLAO</name>
<dbReference type="RefSeq" id="WP_113966368.1">
    <property type="nucleotide sequence ID" value="NZ_QNRP01000004.1"/>
</dbReference>
<reference evidence="2 3" key="1">
    <citation type="submission" date="2018-07" db="EMBL/GenBank/DDBJ databases">
        <title>Oceanihabitans testaceum sp. nov., isolated from marine sediment.</title>
        <authorList>
            <person name="Li C.-M."/>
        </authorList>
    </citation>
    <scope>NUCLEOTIDE SEQUENCE [LARGE SCALE GENOMIC DNA]</scope>
    <source>
        <strain evidence="2 3">S9-10</strain>
    </source>
</reference>
<feature type="signal peptide" evidence="1">
    <location>
        <begin position="1"/>
        <end position="19"/>
    </location>
</feature>
<evidence type="ECO:0000256" key="1">
    <source>
        <dbReference type="SAM" id="SignalP"/>
    </source>
</evidence>
<dbReference type="Proteomes" id="UP000252249">
    <property type="component" value="Unassembled WGS sequence"/>
</dbReference>
<proteinExistence type="predicted"/>
<protein>
    <submittedName>
        <fullName evidence="2">Uncharacterized protein</fullName>
    </submittedName>
</protein>
<comment type="caution">
    <text evidence="2">The sequence shown here is derived from an EMBL/GenBank/DDBJ whole genome shotgun (WGS) entry which is preliminary data.</text>
</comment>
<keyword evidence="1" id="KW-0732">Signal</keyword>
<feature type="chain" id="PRO_5016753968" evidence="1">
    <location>
        <begin position="20"/>
        <end position="202"/>
    </location>
</feature>
<accession>A0A368P489</accession>
<gene>
    <name evidence="2" type="ORF">DU428_11150</name>
</gene>
<sequence length="202" mass="23561">MNKTLTLLAFLLITHLSHAQKKDYQEPVLKFEVEINGEKHQVNDGESLIVNGNTIKVKSSNNKTFDFGIVSFDYPKHFAFEFFQENEMKNWTLDGNNFVITYFEYETNIQLDTFISELVKLFKKENCEVIDKKITLGDLSLNGKRIIVRLFGEKITYDMYEIETEDYKTHFIGFQDSKNENGLDSKEGIETTKLIDETIKIK</sequence>
<evidence type="ECO:0000313" key="2">
    <source>
        <dbReference type="EMBL" id="RCU56894.1"/>
    </source>
</evidence>
<evidence type="ECO:0000313" key="3">
    <source>
        <dbReference type="Proteomes" id="UP000252249"/>
    </source>
</evidence>
<organism evidence="2 3">
    <name type="scientific">Oceanihabitans sediminis</name>
    <dbReference type="NCBI Taxonomy" id="1812012"/>
    <lineage>
        <taxon>Bacteria</taxon>
        <taxon>Pseudomonadati</taxon>
        <taxon>Bacteroidota</taxon>
        <taxon>Flavobacteriia</taxon>
        <taxon>Flavobacteriales</taxon>
        <taxon>Flavobacteriaceae</taxon>
        <taxon>Oceanihabitans</taxon>
    </lineage>
</organism>
<dbReference type="EMBL" id="QPIG01000004">
    <property type="protein sequence ID" value="RCU56894.1"/>
    <property type="molecule type" value="Genomic_DNA"/>
</dbReference>